<dbReference type="RefSeq" id="XP_029647803.1">
    <property type="nucleotide sequence ID" value="XM_029791943.2"/>
</dbReference>
<comment type="function">
    <text evidence="7">Stabilizer subunit of the dolichol-phosphate mannose (DPM) synthase complex; tethers catalytic subunit to the ER.</text>
</comment>
<dbReference type="InterPro" id="IPR013174">
    <property type="entry name" value="DPM3"/>
</dbReference>
<keyword evidence="6 7" id="KW-0472">Membrane</keyword>
<keyword evidence="8" id="KW-1185">Reference proteome</keyword>
<dbReference type="Pfam" id="PF08285">
    <property type="entry name" value="DPM3"/>
    <property type="match status" value="1"/>
</dbReference>
<feature type="transmembrane region" description="Helical" evidence="7">
    <location>
        <begin position="44"/>
        <end position="63"/>
    </location>
</feature>
<comment type="subcellular location">
    <subcellularLocation>
        <location evidence="1 7">Endoplasmic reticulum membrane</location>
        <topology evidence="1 7">Multi-pass membrane protein</topology>
    </subcellularLocation>
</comment>
<keyword evidence="3 7" id="KW-0812">Transmembrane</keyword>
<evidence type="ECO:0000256" key="3">
    <source>
        <dbReference type="ARBA" id="ARBA00022692"/>
    </source>
</evidence>
<comment type="pathway">
    <text evidence="7">Protein modification; protein glycosylation.</text>
</comment>
<gene>
    <name evidence="9" type="primary">LOC115221731</name>
</gene>
<dbReference type="GO" id="GO:0005789">
    <property type="term" value="C:endoplasmic reticulum membrane"/>
    <property type="evidence" value="ECO:0007669"/>
    <property type="project" value="UniProtKB-SubCell"/>
</dbReference>
<evidence type="ECO:0000256" key="7">
    <source>
        <dbReference type="RuleBase" id="RU365085"/>
    </source>
</evidence>
<reference evidence="9" key="1">
    <citation type="submission" date="2025-08" db="UniProtKB">
        <authorList>
            <consortium name="RefSeq"/>
        </authorList>
    </citation>
    <scope>IDENTIFICATION</scope>
</reference>
<dbReference type="Proteomes" id="UP000515154">
    <property type="component" value="Linkage group LG18"/>
</dbReference>
<dbReference type="KEGG" id="osn:115221731"/>
<proteinExistence type="inferred from homology"/>
<dbReference type="GO" id="GO:0006506">
    <property type="term" value="P:GPI anchor biosynthetic process"/>
    <property type="evidence" value="ECO:0007669"/>
    <property type="project" value="TreeGrafter"/>
</dbReference>
<dbReference type="AlphaFoldDB" id="A0A6P7T9X5"/>
<keyword evidence="9" id="KW-0808">Transferase</keyword>
<dbReference type="GO" id="GO:0033185">
    <property type="term" value="C:dolichol-phosphate-mannose synthase complex"/>
    <property type="evidence" value="ECO:0007669"/>
    <property type="project" value="TreeGrafter"/>
</dbReference>
<evidence type="ECO:0000256" key="6">
    <source>
        <dbReference type="ARBA" id="ARBA00023136"/>
    </source>
</evidence>
<comment type="similarity">
    <text evidence="2 7">Belongs to the DPM3 family.</text>
</comment>
<evidence type="ECO:0000256" key="5">
    <source>
        <dbReference type="ARBA" id="ARBA00022989"/>
    </source>
</evidence>
<evidence type="ECO:0000256" key="4">
    <source>
        <dbReference type="ARBA" id="ARBA00022824"/>
    </source>
</evidence>
<evidence type="ECO:0000256" key="1">
    <source>
        <dbReference type="ARBA" id="ARBA00004477"/>
    </source>
</evidence>
<evidence type="ECO:0000313" key="8">
    <source>
        <dbReference type="Proteomes" id="UP000515154"/>
    </source>
</evidence>
<keyword evidence="5 7" id="KW-1133">Transmembrane helix</keyword>
<dbReference type="GO" id="GO:0016757">
    <property type="term" value="F:glycosyltransferase activity"/>
    <property type="evidence" value="ECO:0007669"/>
    <property type="project" value="UniProtKB-KW"/>
</dbReference>
<dbReference type="UniPathway" id="UPA00378"/>
<dbReference type="PANTHER" id="PTHR16433">
    <property type="entry name" value="DOLICHOL-PHOSPHATE MANNOSYLTRANSFERASE SUBUNIT 3"/>
    <property type="match status" value="1"/>
</dbReference>
<dbReference type="PANTHER" id="PTHR16433:SF0">
    <property type="entry name" value="DOLICHOL-PHOSPHATE MANNOSYLTRANSFERASE SUBUNIT 3"/>
    <property type="match status" value="1"/>
</dbReference>
<protein>
    <recommendedName>
        <fullName evidence="7">Dolichol-phosphate mannosyltransferase subunit 3</fullName>
    </recommendedName>
</protein>
<keyword evidence="4 7" id="KW-0256">Endoplasmic reticulum</keyword>
<organism evidence="8 9">
    <name type="scientific">Octopus sinensis</name>
    <name type="common">East Asian common octopus</name>
    <dbReference type="NCBI Taxonomy" id="2607531"/>
    <lineage>
        <taxon>Eukaryota</taxon>
        <taxon>Metazoa</taxon>
        <taxon>Spiralia</taxon>
        <taxon>Lophotrochozoa</taxon>
        <taxon>Mollusca</taxon>
        <taxon>Cephalopoda</taxon>
        <taxon>Coleoidea</taxon>
        <taxon>Octopodiformes</taxon>
        <taxon>Octopoda</taxon>
        <taxon>Incirrata</taxon>
        <taxon>Octopodidae</taxon>
        <taxon>Octopus</taxon>
    </lineage>
</organism>
<evidence type="ECO:0000313" key="9">
    <source>
        <dbReference type="RefSeq" id="XP_029647803.1"/>
    </source>
</evidence>
<feature type="transmembrane region" description="Helical" evidence="7">
    <location>
        <begin position="6"/>
        <end position="24"/>
    </location>
</feature>
<evidence type="ECO:0000256" key="2">
    <source>
        <dbReference type="ARBA" id="ARBA00010430"/>
    </source>
</evidence>
<sequence>MANKASEWFFVIGVIMSLWSAFLFDHDNVIFSKQVRNVALMMPLYLIISFACVSLGIIGYHVATFNDCINAASELKQQLKEARKDLEKRGFKFELQ</sequence>
<accession>A0A6P7T9X5</accession>
<keyword evidence="9" id="KW-0328">Glycosyltransferase</keyword>
<name>A0A6P7T9X5_9MOLL</name>
<comment type="subunit">
    <text evidence="7">Component of the dolichol-phosphate mannose (DPM) synthase complex.</text>
</comment>